<dbReference type="GeneTree" id="ENSGT01150000288370"/>
<reference evidence="1 3" key="2">
    <citation type="journal article" date="2011" name="PLoS Biol.">
        <title>Modernizing reference genome assemblies.</title>
        <authorList>
            <person name="Church D.M."/>
            <person name="Schneider V.A."/>
            <person name="Graves T."/>
            <person name="Auger K."/>
            <person name="Cunningham F."/>
            <person name="Bouk N."/>
            <person name="Chen H.C."/>
            <person name="Agarwala R."/>
            <person name="McLaren W.M."/>
            <person name="Ritchie G.R."/>
            <person name="Albracht D."/>
            <person name="Kremitzki M."/>
            <person name="Rock S."/>
            <person name="Kotkiewicz H."/>
            <person name="Kremitzki C."/>
            <person name="Wollam A."/>
            <person name="Trani L."/>
            <person name="Fulton L."/>
            <person name="Fulton R."/>
            <person name="Matthews L."/>
            <person name="Whitehead S."/>
            <person name="Chow W."/>
            <person name="Torrance J."/>
            <person name="Dunn M."/>
            <person name="Harden G."/>
            <person name="Threadgold G."/>
            <person name="Wood J."/>
            <person name="Collins J."/>
            <person name="Heath P."/>
            <person name="Griffiths G."/>
            <person name="Pelan S."/>
            <person name="Grafham D."/>
            <person name="Eichler E.E."/>
            <person name="Weinstock G."/>
            <person name="Mardis E.R."/>
            <person name="Wilson R.K."/>
            <person name="Howe K."/>
            <person name="Flicek P."/>
            <person name="Hubbard T."/>
        </authorList>
    </citation>
    <scope>NUCLEOTIDE SEQUENCE [LARGE SCALE GENOMIC DNA]</scope>
    <source>
        <strain evidence="1 3">C57BL/6J</strain>
    </source>
</reference>
<gene>
    <name evidence="1 2" type="primary">Obox8</name>
</gene>
<sequence>MQEPAYFPDMV</sequence>
<dbReference type="Proteomes" id="UP000000589">
    <property type="component" value="Chromosome 7"/>
</dbReference>
<dbReference type="MGI" id="MGI:3645855">
    <property type="gene designation" value="Obox8"/>
</dbReference>
<evidence type="ECO:0000313" key="3">
    <source>
        <dbReference type="Proteomes" id="UP000000589"/>
    </source>
</evidence>
<dbReference type="AGR" id="MGI:3645855"/>
<accession>A0AA74KUL7</accession>
<name>A0AA74KUL7_MOUSE</name>
<reference evidence="1" key="3">
    <citation type="submission" date="2025-08" db="UniProtKB">
        <authorList>
            <consortium name="Ensembl"/>
        </authorList>
    </citation>
    <scope>IDENTIFICATION</scope>
    <source>
        <strain evidence="1">C57BL/6J</strain>
    </source>
</reference>
<protein>
    <submittedName>
        <fullName evidence="1">Oocyte specific homeobox 8</fullName>
    </submittedName>
</protein>
<keyword evidence="3" id="KW-1185">Reference proteome</keyword>
<organism evidence="1 3">
    <name type="scientific">Mus musculus</name>
    <name type="common">Mouse</name>
    <dbReference type="NCBI Taxonomy" id="10090"/>
    <lineage>
        <taxon>Eukaryota</taxon>
        <taxon>Metazoa</taxon>
        <taxon>Chordata</taxon>
        <taxon>Craniata</taxon>
        <taxon>Vertebrata</taxon>
        <taxon>Euteleostomi</taxon>
        <taxon>Mammalia</taxon>
        <taxon>Eutheria</taxon>
        <taxon>Euarchontoglires</taxon>
        <taxon>Glires</taxon>
        <taxon>Rodentia</taxon>
        <taxon>Myomorpha</taxon>
        <taxon>Muroidea</taxon>
        <taxon>Muridae</taxon>
        <taxon>Murinae</taxon>
        <taxon>Mus</taxon>
        <taxon>Mus</taxon>
    </lineage>
</organism>
<reference evidence="1 3" key="1">
    <citation type="journal article" date="2009" name="PLoS Biol.">
        <title>Lineage-specific biology revealed by a finished genome assembly of the mouse.</title>
        <authorList>
            <consortium name="Mouse Genome Sequencing Consortium"/>
            <person name="Church D.M."/>
            <person name="Goodstadt L."/>
            <person name="Hillier L.W."/>
            <person name="Zody M.C."/>
            <person name="Goldstein S."/>
            <person name="She X."/>
            <person name="Bult C.J."/>
            <person name="Agarwala R."/>
            <person name="Cherry J.L."/>
            <person name="DiCuccio M."/>
            <person name="Hlavina W."/>
            <person name="Kapustin Y."/>
            <person name="Meric P."/>
            <person name="Maglott D."/>
            <person name="Birtle Z."/>
            <person name="Marques A.C."/>
            <person name="Graves T."/>
            <person name="Zhou S."/>
            <person name="Teague B."/>
            <person name="Potamousis K."/>
            <person name="Churas C."/>
            <person name="Place M."/>
            <person name="Herschleb J."/>
            <person name="Runnheim R."/>
            <person name="Forrest D."/>
            <person name="Amos-Landgraf J."/>
            <person name="Schwartz D.C."/>
            <person name="Cheng Z."/>
            <person name="Lindblad-Toh K."/>
            <person name="Eichler E.E."/>
            <person name="Ponting C.P."/>
        </authorList>
    </citation>
    <scope>NUCLEOTIDE SEQUENCE [LARGE SCALE GENOMIC DNA]</scope>
    <source>
        <strain evidence="1 3">C57BL/6J</strain>
    </source>
</reference>
<evidence type="ECO:0000313" key="1">
    <source>
        <dbReference type="Ensembl" id="ENSMUSP00000159697.1"/>
    </source>
</evidence>
<evidence type="ECO:0000313" key="2">
    <source>
        <dbReference type="MGI" id="MGI:3645855"/>
    </source>
</evidence>
<dbReference type="Ensembl" id="ENSMUST00000249328.1">
    <property type="protein sequence ID" value="ENSMUSP00000159697.1"/>
    <property type="gene ID" value="ENSMUSG00000099216.3"/>
</dbReference>
<proteinExistence type="predicted"/>
<reference evidence="1" key="4">
    <citation type="submission" date="2025-09" db="UniProtKB">
        <authorList>
            <consortium name="Ensembl"/>
        </authorList>
    </citation>
    <scope>IDENTIFICATION</scope>
    <source>
        <strain evidence="1">C57BL/6J</strain>
    </source>
</reference>